<gene>
    <name evidence="1" type="ORF">JTE90_018478</name>
</gene>
<evidence type="ECO:0000313" key="1">
    <source>
        <dbReference type="EMBL" id="KAG8182642.1"/>
    </source>
</evidence>
<accession>A0AAV6UEI6</accession>
<evidence type="ECO:0000313" key="2">
    <source>
        <dbReference type="Proteomes" id="UP000827092"/>
    </source>
</evidence>
<dbReference type="Proteomes" id="UP000827092">
    <property type="component" value="Unassembled WGS sequence"/>
</dbReference>
<reference evidence="1 2" key="1">
    <citation type="journal article" date="2022" name="Nat. Ecol. Evol.">
        <title>A masculinizing supergene underlies an exaggerated male reproductive morph in a spider.</title>
        <authorList>
            <person name="Hendrickx F."/>
            <person name="De Corte Z."/>
            <person name="Sonet G."/>
            <person name="Van Belleghem S.M."/>
            <person name="Kostlbacher S."/>
            <person name="Vangestel C."/>
        </authorList>
    </citation>
    <scope>NUCLEOTIDE SEQUENCE [LARGE SCALE GENOMIC DNA]</scope>
    <source>
        <strain evidence="1">W744_W776</strain>
    </source>
</reference>
<name>A0AAV6UEI6_9ARAC</name>
<dbReference type="EMBL" id="JAFNEN010000456">
    <property type="protein sequence ID" value="KAG8182642.1"/>
    <property type="molecule type" value="Genomic_DNA"/>
</dbReference>
<keyword evidence="2" id="KW-1185">Reference proteome</keyword>
<proteinExistence type="predicted"/>
<sequence>MPNRLGSLWFELKGETSSSPQKEQVPKNGALLGVARVRCGSHRSGPPEISALIAHRTITSRYRGNKKIGKHQKCTWHRFGGIYGVISRCMIFVTPSPGPDLP</sequence>
<dbReference type="AlphaFoldDB" id="A0AAV6UEI6"/>
<comment type="caution">
    <text evidence="1">The sequence shown here is derived from an EMBL/GenBank/DDBJ whole genome shotgun (WGS) entry which is preliminary data.</text>
</comment>
<protein>
    <submittedName>
        <fullName evidence="1">Uncharacterized protein</fullName>
    </submittedName>
</protein>
<organism evidence="1 2">
    <name type="scientific">Oedothorax gibbosus</name>
    <dbReference type="NCBI Taxonomy" id="931172"/>
    <lineage>
        <taxon>Eukaryota</taxon>
        <taxon>Metazoa</taxon>
        <taxon>Ecdysozoa</taxon>
        <taxon>Arthropoda</taxon>
        <taxon>Chelicerata</taxon>
        <taxon>Arachnida</taxon>
        <taxon>Araneae</taxon>
        <taxon>Araneomorphae</taxon>
        <taxon>Entelegynae</taxon>
        <taxon>Araneoidea</taxon>
        <taxon>Linyphiidae</taxon>
        <taxon>Erigoninae</taxon>
        <taxon>Oedothorax</taxon>
    </lineage>
</organism>